<dbReference type="PANTHER" id="PTHR30006:SF25">
    <property type="entry name" value="PHOSPHOGLYCERATE TRANSPORT REGULATORY PROTEIN PGTC"/>
    <property type="match status" value="1"/>
</dbReference>
<evidence type="ECO:0000256" key="1">
    <source>
        <dbReference type="ARBA" id="ARBA00022729"/>
    </source>
</evidence>
<dbReference type="Proteomes" id="UP000199075">
    <property type="component" value="Unassembled WGS sequence"/>
</dbReference>
<reference evidence="4" key="1">
    <citation type="submission" date="2016-10" db="EMBL/GenBank/DDBJ databases">
        <authorList>
            <person name="Varghese N."/>
            <person name="Submissions S."/>
        </authorList>
    </citation>
    <scope>NUCLEOTIDE SEQUENCE [LARGE SCALE GENOMIC DNA]</scope>
    <source>
        <strain evidence="4">CGMCC 1.6444</strain>
    </source>
</reference>
<dbReference type="Pfam" id="PF13531">
    <property type="entry name" value="SBP_bac_11"/>
    <property type="match status" value="1"/>
</dbReference>
<dbReference type="OrthoDB" id="8673316at2"/>
<dbReference type="EMBL" id="FNIV01000018">
    <property type="protein sequence ID" value="SDO95573.1"/>
    <property type="molecule type" value="Genomic_DNA"/>
</dbReference>
<protein>
    <submittedName>
        <fullName evidence="3">Iron(III) transport system substrate-binding protein</fullName>
    </submittedName>
</protein>
<evidence type="ECO:0000313" key="3">
    <source>
        <dbReference type="EMBL" id="SDO95573.1"/>
    </source>
</evidence>
<evidence type="ECO:0000313" key="4">
    <source>
        <dbReference type="Proteomes" id="UP000199075"/>
    </source>
</evidence>
<dbReference type="AlphaFoldDB" id="A0A1H0NSF5"/>
<evidence type="ECO:0000256" key="2">
    <source>
        <dbReference type="SAM" id="SignalP"/>
    </source>
</evidence>
<dbReference type="Gene3D" id="3.40.190.10">
    <property type="entry name" value="Periplasmic binding protein-like II"/>
    <property type="match status" value="2"/>
</dbReference>
<organism evidence="3 4">
    <name type="scientific">Halomonas shengliensis</name>
    <dbReference type="NCBI Taxonomy" id="419597"/>
    <lineage>
        <taxon>Bacteria</taxon>
        <taxon>Pseudomonadati</taxon>
        <taxon>Pseudomonadota</taxon>
        <taxon>Gammaproteobacteria</taxon>
        <taxon>Oceanospirillales</taxon>
        <taxon>Halomonadaceae</taxon>
        <taxon>Halomonas</taxon>
    </lineage>
</organism>
<keyword evidence="1 2" id="KW-0732">Signal</keyword>
<feature type="signal peptide" evidence="2">
    <location>
        <begin position="1"/>
        <end position="24"/>
    </location>
</feature>
<accession>A0A1H0NSF5</accession>
<gene>
    <name evidence="3" type="ORF">SAMN04487957_11816</name>
</gene>
<dbReference type="PANTHER" id="PTHR30006">
    <property type="entry name" value="THIAMINE-BINDING PERIPLASMIC PROTEIN-RELATED"/>
    <property type="match status" value="1"/>
</dbReference>
<dbReference type="GO" id="GO:0030288">
    <property type="term" value="C:outer membrane-bounded periplasmic space"/>
    <property type="evidence" value="ECO:0007669"/>
    <property type="project" value="TreeGrafter"/>
</dbReference>
<name>A0A1H0NSF5_9GAMM</name>
<dbReference type="SUPFAM" id="SSF53850">
    <property type="entry name" value="Periplasmic binding protein-like II"/>
    <property type="match status" value="1"/>
</dbReference>
<dbReference type="RefSeq" id="WP_089681232.1">
    <property type="nucleotide sequence ID" value="NZ_FNIV01000018.1"/>
</dbReference>
<feature type="chain" id="PRO_5011586640" evidence="2">
    <location>
        <begin position="25"/>
        <end position="366"/>
    </location>
</feature>
<sequence>MTPRRLARLTALIALWVLSALAHAQQSLHLPAAEGAGTPRPLVIHAALDLPQARPLLAAFQRRHPEVAVTYHNLTTLDLHERFLAHPDAADVVISSAMPWQFALANAGHARPLGGHITDAWPAWARWRDELVAFTFEPIVMVVHQELTNIAEVPRNHAELLTLLEERREALTGRVATYDPVVSGVGRTYAMEESRLSPRYWDLVAALGAAEAKLVATTGEMLDGLEDGSLLIGYNLLGSYALPRVEAHPDLALVVPDDYALVTQRVAFVPRQAPHPETGTRFVAFLLSEAGQRVIAKQTSLGALHPGVTGPGSAAALRKRLEDALRPPGLGPGLLAGLDRLKRQALLARWRREFRRAQPSAPSTAE</sequence>
<dbReference type="STRING" id="419597.SAMN04487957_11816"/>
<keyword evidence="4" id="KW-1185">Reference proteome</keyword>
<proteinExistence type="predicted"/>